<name>A0A939FLI2_9ACTN</name>
<dbReference type="AlphaFoldDB" id="A0A939FLI2"/>
<accession>A0A939FLI2</accession>
<evidence type="ECO:0000259" key="2">
    <source>
        <dbReference type="Pfam" id="PF01425"/>
    </source>
</evidence>
<dbReference type="PANTHER" id="PTHR11895">
    <property type="entry name" value="TRANSAMIDASE"/>
    <property type="match status" value="1"/>
</dbReference>
<dbReference type="SUPFAM" id="SSF75304">
    <property type="entry name" value="Amidase signature (AS) enzymes"/>
    <property type="match status" value="1"/>
</dbReference>
<dbReference type="PANTHER" id="PTHR11895:SF7">
    <property type="entry name" value="GLUTAMYL-TRNA(GLN) AMIDOTRANSFERASE SUBUNIT A, MITOCHONDRIAL"/>
    <property type="match status" value="1"/>
</dbReference>
<dbReference type="NCBIfam" id="NF004717">
    <property type="entry name" value="PRK06061.1"/>
    <property type="match status" value="1"/>
</dbReference>
<dbReference type="EMBL" id="JAFMOF010000001">
    <property type="protein sequence ID" value="MBO0652924.1"/>
    <property type="molecule type" value="Genomic_DNA"/>
</dbReference>
<dbReference type="Gene3D" id="3.90.1300.10">
    <property type="entry name" value="Amidase signature (AS) domain"/>
    <property type="match status" value="1"/>
</dbReference>
<keyword evidence="4" id="KW-1185">Reference proteome</keyword>
<dbReference type="PROSITE" id="PS00571">
    <property type="entry name" value="AMIDASES"/>
    <property type="match status" value="1"/>
</dbReference>
<dbReference type="InterPro" id="IPR000120">
    <property type="entry name" value="Amidase"/>
</dbReference>
<feature type="domain" description="Amidase" evidence="2">
    <location>
        <begin position="69"/>
        <end position="490"/>
    </location>
</feature>
<reference evidence="3" key="1">
    <citation type="submission" date="2021-03" db="EMBL/GenBank/DDBJ databases">
        <title>Streptomyces strains.</title>
        <authorList>
            <person name="Lund M.B."/>
            <person name="Toerring T."/>
        </authorList>
    </citation>
    <scope>NUCLEOTIDE SEQUENCE</scope>
    <source>
        <strain evidence="3">JCM 4242</strain>
    </source>
</reference>
<evidence type="ECO:0000256" key="1">
    <source>
        <dbReference type="ARBA" id="ARBA00009199"/>
    </source>
</evidence>
<gene>
    <name evidence="3" type="ORF">J1792_09010</name>
</gene>
<sequence length="513" mass="54314">MRGGKAPAHRSPGLLSVQLSSRYRVFDREEGARVTGFIGGGVGGDVGRDCEGLAAQAQALAERQVSSRELVERSLRRIAATQGTLNAFRIVRAEAALREADEADRRLAAGERGVLLGVPLAVKDDMDVAGEPTAFGCSGDFPRKKDDSEAVRRLRAAGAVIVGKTNTPELGQWPVTDGPAFGVTRNPWSLEHSPGGSSGGSAAAVAAGLVPAALGSDGAGSIRIPAAWTHLVGIKPQRGRVSTWPQGESFRGITSDGPLARTVGDAALLLQAVSGSHAGDLHRPPAVDVLAAAGHEPRRRLRIALSLRPAFAAVRHWLDPVVRDATLRIATRLEILGHDVVEEDPRYGPIGFAFVPRSMAGVRDWVARVPDRALLDARTRVNARGGSLLGGGALRAARAAEAPLRRRIGEMFWRFDAVLTPTTAVPPLRTRHLAGIGTCDTNTRMIAACPYAWPWNVLGWPAVSVPSGRTAAGLPLGAQLLGPANSEPLLISLAAQLEEDQRWYEQWPDGHPG</sequence>
<proteinExistence type="inferred from homology"/>
<keyword evidence="3" id="KW-0378">Hydrolase</keyword>
<organism evidence="3 4">
    <name type="scientific">Streptomyces triculaminicus</name>
    <dbReference type="NCBI Taxonomy" id="2816232"/>
    <lineage>
        <taxon>Bacteria</taxon>
        <taxon>Bacillati</taxon>
        <taxon>Actinomycetota</taxon>
        <taxon>Actinomycetes</taxon>
        <taxon>Kitasatosporales</taxon>
        <taxon>Streptomycetaceae</taxon>
        <taxon>Streptomyces</taxon>
    </lineage>
</organism>
<protein>
    <submittedName>
        <fullName evidence="3">Amidase</fullName>
        <ecNumber evidence="3">3.5.1.4</ecNumber>
    </submittedName>
</protein>
<evidence type="ECO:0000313" key="4">
    <source>
        <dbReference type="Proteomes" id="UP000664781"/>
    </source>
</evidence>
<dbReference type="Pfam" id="PF01425">
    <property type="entry name" value="Amidase"/>
    <property type="match status" value="1"/>
</dbReference>
<comment type="similarity">
    <text evidence="1">Belongs to the amidase family.</text>
</comment>
<dbReference type="GO" id="GO:0004040">
    <property type="term" value="F:amidase activity"/>
    <property type="evidence" value="ECO:0007669"/>
    <property type="project" value="UniProtKB-EC"/>
</dbReference>
<dbReference type="Proteomes" id="UP000664781">
    <property type="component" value="Unassembled WGS sequence"/>
</dbReference>
<dbReference type="InterPro" id="IPR036928">
    <property type="entry name" value="AS_sf"/>
</dbReference>
<dbReference type="EC" id="3.5.1.4" evidence="3"/>
<dbReference type="InterPro" id="IPR020556">
    <property type="entry name" value="Amidase_CS"/>
</dbReference>
<dbReference type="InterPro" id="IPR023631">
    <property type="entry name" value="Amidase_dom"/>
</dbReference>
<comment type="caution">
    <text evidence="3">The sequence shown here is derived from an EMBL/GenBank/DDBJ whole genome shotgun (WGS) entry which is preliminary data.</text>
</comment>
<evidence type="ECO:0000313" key="3">
    <source>
        <dbReference type="EMBL" id="MBO0652924.1"/>
    </source>
</evidence>